<dbReference type="InterPro" id="IPR000719">
    <property type="entry name" value="Prot_kinase_dom"/>
</dbReference>
<evidence type="ECO:0000256" key="1">
    <source>
        <dbReference type="ARBA" id="ARBA00012513"/>
    </source>
</evidence>
<dbReference type="EMBL" id="BOOW01000027">
    <property type="protein sequence ID" value="GII93885.1"/>
    <property type="molecule type" value="Genomic_DNA"/>
</dbReference>
<dbReference type="Pfam" id="PF00069">
    <property type="entry name" value="Pkinase"/>
    <property type="match status" value="1"/>
</dbReference>
<organism evidence="8 9">
    <name type="scientific">Sinosporangium siamense</name>
    <dbReference type="NCBI Taxonomy" id="1367973"/>
    <lineage>
        <taxon>Bacteria</taxon>
        <taxon>Bacillati</taxon>
        <taxon>Actinomycetota</taxon>
        <taxon>Actinomycetes</taxon>
        <taxon>Streptosporangiales</taxon>
        <taxon>Streptosporangiaceae</taxon>
        <taxon>Sinosporangium</taxon>
    </lineage>
</organism>
<dbReference type="PANTHER" id="PTHR43289:SF6">
    <property type="entry name" value="SERINE_THREONINE-PROTEIN KINASE NEKL-3"/>
    <property type="match status" value="1"/>
</dbReference>
<dbReference type="Gene3D" id="1.10.510.10">
    <property type="entry name" value="Transferase(Phosphotransferase) domain 1"/>
    <property type="match status" value="1"/>
</dbReference>
<keyword evidence="6" id="KW-0067">ATP-binding</keyword>
<gene>
    <name evidence="8" type="ORF">Ssi02_41160</name>
</gene>
<dbReference type="InterPro" id="IPR011009">
    <property type="entry name" value="Kinase-like_dom_sf"/>
</dbReference>
<evidence type="ECO:0000256" key="5">
    <source>
        <dbReference type="ARBA" id="ARBA00022777"/>
    </source>
</evidence>
<evidence type="ECO:0000256" key="3">
    <source>
        <dbReference type="ARBA" id="ARBA00022679"/>
    </source>
</evidence>
<protein>
    <recommendedName>
        <fullName evidence="1">non-specific serine/threonine protein kinase</fullName>
        <ecNumber evidence="1">2.7.11.1</ecNumber>
    </recommendedName>
</protein>
<evidence type="ECO:0000313" key="9">
    <source>
        <dbReference type="Proteomes" id="UP000606172"/>
    </source>
</evidence>
<dbReference type="EC" id="2.7.11.1" evidence="1"/>
<keyword evidence="9" id="KW-1185">Reference proteome</keyword>
<dbReference type="SUPFAM" id="SSF56112">
    <property type="entry name" value="Protein kinase-like (PK-like)"/>
    <property type="match status" value="1"/>
</dbReference>
<name>A0A919V6B5_9ACTN</name>
<dbReference type="GO" id="GO:0005524">
    <property type="term" value="F:ATP binding"/>
    <property type="evidence" value="ECO:0007669"/>
    <property type="project" value="UniProtKB-KW"/>
</dbReference>
<keyword evidence="4" id="KW-0547">Nucleotide-binding</keyword>
<evidence type="ECO:0000256" key="4">
    <source>
        <dbReference type="ARBA" id="ARBA00022741"/>
    </source>
</evidence>
<dbReference type="RefSeq" id="WP_239129144.1">
    <property type="nucleotide sequence ID" value="NZ_BOOW01000027.1"/>
</dbReference>
<proteinExistence type="predicted"/>
<evidence type="ECO:0000256" key="6">
    <source>
        <dbReference type="ARBA" id="ARBA00022840"/>
    </source>
</evidence>
<reference evidence="8" key="1">
    <citation type="submission" date="2021-01" db="EMBL/GenBank/DDBJ databases">
        <title>Whole genome shotgun sequence of Sinosporangium siamense NBRC 109515.</title>
        <authorList>
            <person name="Komaki H."/>
            <person name="Tamura T."/>
        </authorList>
    </citation>
    <scope>NUCLEOTIDE SEQUENCE</scope>
    <source>
        <strain evidence="8">NBRC 109515</strain>
    </source>
</reference>
<dbReference type="GO" id="GO:0004674">
    <property type="term" value="F:protein serine/threonine kinase activity"/>
    <property type="evidence" value="ECO:0007669"/>
    <property type="project" value="UniProtKB-KW"/>
</dbReference>
<evidence type="ECO:0000259" key="7">
    <source>
        <dbReference type="PROSITE" id="PS50011"/>
    </source>
</evidence>
<comment type="caution">
    <text evidence="8">The sequence shown here is derived from an EMBL/GenBank/DDBJ whole genome shotgun (WGS) entry which is preliminary data.</text>
</comment>
<dbReference type="Proteomes" id="UP000606172">
    <property type="component" value="Unassembled WGS sequence"/>
</dbReference>
<dbReference type="PANTHER" id="PTHR43289">
    <property type="entry name" value="MITOGEN-ACTIVATED PROTEIN KINASE KINASE KINASE 20-RELATED"/>
    <property type="match status" value="1"/>
</dbReference>
<dbReference type="Gene3D" id="3.30.200.20">
    <property type="entry name" value="Phosphorylase Kinase, domain 1"/>
    <property type="match status" value="1"/>
</dbReference>
<dbReference type="AlphaFoldDB" id="A0A919V6B5"/>
<keyword evidence="2" id="KW-0723">Serine/threonine-protein kinase</keyword>
<keyword evidence="3" id="KW-0808">Transferase</keyword>
<accession>A0A919V6B5</accession>
<dbReference type="CDD" id="cd14014">
    <property type="entry name" value="STKc_PknB_like"/>
    <property type="match status" value="1"/>
</dbReference>
<keyword evidence="5" id="KW-0418">Kinase</keyword>
<dbReference type="PROSITE" id="PS50011">
    <property type="entry name" value="PROTEIN_KINASE_DOM"/>
    <property type="match status" value="1"/>
</dbReference>
<evidence type="ECO:0000256" key="2">
    <source>
        <dbReference type="ARBA" id="ARBA00022527"/>
    </source>
</evidence>
<evidence type="ECO:0000313" key="8">
    <source>
        <dbReference type="EMBL" id="GII93885.1"/>
    </source>
</evidence>
<sequence>MESAQLLADRYQVKSRLNRGVAEVVWRAHDLRLRRDVAIKEIEPRPRNGAGPREARRRALREARSAGRLSHPAIITVHDLVEEAGRLWIVTELVEGLSLRDTVLHVGPLPPRWAAWIGFQLLGALRHAHGLGVFHESLSPATILLTGNRVLLSEFGLASIGRDAGTALALTSAPAFIAPERFQGEVPTAAADLWSFGASLYHAVEGCPPFPGADVVTVLSGMMAAGPRPPVKSGPLWPVLEGLLQRDPARRFTVEQASAVVGELLREAGISVEPHRLPSVPPSAFTT</sequence>
<feature type="domain" description="Protein kinase" evidence="7">
    <location>
        <begin position="11"/>
        <end position="265"/>
    </location>
</feature>